<reference evidence="2 3" key="1">
    <citation type="journal article" date="2018" name="Elife">
        <title>Firefly genomes illuminate parallel origins of bioluminescence in beetles.</title>
        <authorList>
            <person name="Fallon T.R."/>
            <person name="Lower S.E."/>
            <person name="Chang C.H."/>
            <person name="Bessho-Uehara M."/>
            <person name="Martin G.J."/>
            <person name="Bewick A.J."/>
            <person name="Behringer M."/>
            <person name="Debat H.J."/>
            <person name="Wong I."/>
            <person name="Day J.C."/>
            <person name="Suvorov A."/>
            <person name="Silva C.J."/>
            <person name="Stanger-Hall K.F."/>
            <person name="Hall D.W."/>
            <person name="Schmitz R.J."/>
            <person name="Nelson D.R."/>
            <person name="Lewis S.M."/>
            <person name="Shigenobu S."/>
            <person name="Bybee S.M."/>
            <person name="Larracuente A.M."/>
            <person name="Oba Y."/>
            <person name="Weng J.K."/>
        </authorList>
    </citation>
    <scope>NUCLEOTIDE SEQUENCE [LARGE SCALE GENOMIC DNA]</scope>
    <source>
        <strain evidence="2">1611_PpyrPB1</strain>
        <tissue evidence="2">Whole body</tissue>
    </source>
</reference>
<feature type="chain" id="PRO_5024293320" description="Pacifastin domain-containing protein" evidence="1">
    <location>
        <begin position="18"/>
        <end position="134"/>
    </location>
</feature>
<evidence type="ECO:0000313" key="2">
    <source>
        <dbReference type="EMBL" id="KAB0793026.1"/>
    </source>
</evidence>
<accession>A0A5N4A6S3</accession>
<evidence type="ECO:0000256" key="1">
    <source>
        <dbReference type="SAM" id="SignalP"/>
    </source>
</evidence>
<proteinExistence type="predicted"/>
<dbReference type="InParanoid" id="A0A5N4A6S3"/>
<evidence type="ECO:0000313" key="3">
    <source>
        <dbReference type="Proteomes" id="UP000327044"/>
    </source>
</evidence>
<feature type="signal peptide" evidence="1">
    <location>
        <begin position="1"/>
        <end position="17"/>
    </location>
</feature>
<sequence>MKTIAIVCLALFAVVLADKPTCKIGETKREDCAICDCLRLQDGSIDWYCTQYDCTHDEFLRKEPTCKIGETKHENCALCECMVFQNGIIDWFCTQGDCHFDDRSKTDTASKDTNHVDLLQRMFSMKTAHGILKK</sequence>
<dbReference type="AlphaFoldDB" id="A0A5N4A6S3"/>
<keyword evidence="3" id="KW-1185">Reference proteome</keyword>
<organism evidence="2 3">
    <name type="scientific">Photinus pyralis</name>
    <name type="common">Common eastern firefly</name>
    <name type="synonym">Lampyris pyralis</name>
    <dbReference type="NCBI Taxonomy" id="7054"/>
    <lineage>
        <taxon>Eukaryota</taxon>
        <taxon>Metazoa</taxon>
        <taxon>Ecdysozoa</taxon>
        <taxon>Arthropoda</taxon>
        <taxon>Hexapoda</taxon>
        <taxon>Insecta</taxon>
        <taxon>Pterygota</taxon>
        <taxon>Neoptera</taxon>
        <taxon>Endopterygota</taxon>
        <taxon>Coleoptera</taxon>
        <taxon>Polyphaga</taxon>
        <taxon>Elateriformia</taxon>
        <taxon>Elateroidea</taxon>
        <taxon>Lampyridae</taxon>
        <taxon>Lampyrinae</taxon>
        <taxon>Photinus</taxon>
    </lineage>
</organism>
<dbReference type="Proteomes" id="UP000327044">
    <property type="component" value="Unassembled WGS sequence"/>
</dbReference>
<protein>
    <recommendedName>
        <fullName evidence="4">Pacifastin domain-containing protein</fullName>
    </recommendedName>
</protein>
<comment type="caution">
    <text evidence="2">The sequence shown here is derived from an EMBL/GenBank/DDBJ whole genome shotgun (WGS) entry which is preliminary data.</text>
</comment>
<gene>
    <name evidence="2" type="ORF">PPYR_12646</name>
</gene>
<name>A0A5N4A6S3_PHOPY</name>
<evidence type="ECO:0008006" key="4">
    <source>
        <dbReference type="Google" id="ProtNLM"/>
    </source>
</evidence>
<dbReference type="EMBL" id="VVIM01000009">
    <property type="protein sequence ID" value="KAB0793026.1"/>
    <property type="molecule type" value="Genomic_DNA"/>
</dbReference>
<keyword evidence="1" id="KW-0732">Signal</keyword>